<dbReference type="EMBL" id="JBHULU010000012">
    <property type="protein sequence ID" value="MFD2513884.1"/>
    <property type="molecule type" value="Genomic_DNA"/>
</dbReference>
<dbReference type="NCBIfam" id="TIGR04183">
    <property type="entry name" value="Por_Secre_tail"/>
    <property type="match status" value="1"/>
</dbReference>
<feature type="domain" description="Secretion system C-terminal sorting" evidence="1">
    <location>
        <begin position="2547"/>
        <end position="2618"/>
    </location>
</feature>
<name>A0ABW5IJR7_9BACT</name>
<keyword evidence="3" id="KW-1185">Reference proteome</keyword>
<organism evidence="2 3">
    <name type="scientific">Pontibacter locisalis</name>
    <dbReference type="NCBI Taxonomy" id="1719035"/>
    <lineage>
        <taxon>Bacteria</taxon>
        <taxon>Pseudomonadati</taxon>
        <taxon>Bacteroidota</taxon>
        <taxon>Cytophagia</taxon>
        <taxon>Cytophagales</taxon>
        <taxon>Hymenobacteraceae</taxon>
        <taxon>Pontibacter</taxon>
    </lineage>
</organism>
<dbReference type="Pfam" id="PF18962">
    <property type="entry name" value="Por_Secre_tail"/>
    <property type="match status" value="1"/>
</dbReference>
<comment type="caution">
    <text evidence="2">The sequence shown here is derived from an EMBL/GenBank/DDBJ whole genome shotgun (WGS) entry which is preliminary data.</text>
</comment>
<accession>A0ABW5IJR7</accession>
<dbReference type="InterPro" id="IPR026444">
    <property type="entry name" value="Secre_tail"/>
</dbReference>
<evidence type="ECO:0000259" key="1">
    <source>
        <dbReference type="Pfam" id="PF18962"/>
    </source>
</evidence>
<gene>
    <name evidence="2" type="ORF">ACFSRY_08405</name>
</gene>
<dbReference type="Proteomes" id="UP001597544">
    <property type="component" value="Unassembled WGS sequence"/>
</dbReference>
<dbReference type="RefSeq" id="WP_377505340.1">
    <property type="nucleotide sequence ID" value="NZ_JBHULU010000012.1"/>
</dbReference>
<proteinExistence type="predicted"/>
<reference evidence="3" key="1">
    <citation type="journal article" date="2019" name="Int. J. Syst. Evol. Microbiol.">
        <title>The Global Catalogue of Microorganisms (GCM) 10K type strain sequencing project: providing services to taxonomists for standard genome sequencing and annotation.</title>
        <authorList>
            <consortium name="The Broad Institute Genomics Platform"/>
            <consortium name="The Broad Institute Genome Sequencing Center for Infectious Disease"/>
            <person name="Wu L."/>
            <person name="Ma J."/>
        </authorList>
    </citation>
    <scope>NUCLEOTIDE SEQUENCE [LARGE SCALE GENOMIC DNA]</scope>
    <source>
        <strain evidence="3">KCTC 42498</strain>
    </source>
</reference>
<evidence type="ECO:0000313" key="2">
    <source>
        <dbReference type="EMBL" id="MFD2513884.1"/>
    </source>
</evidence>
<protein>
    <submittedName>
        <fullName evidence="2">T9SS type A sorting domain-containing protein</fullName>
    </submittedName>
</protein>
<evidence type="ECO:0000313" key="3">
    <source>
        <dbReference type="Proteomes" id="UP001597544"/>
    </source>
</evidence>
<sequence length="2625" mass="279090">MQQNGLVLHFSNDISFIVPMRTSTHLQATKFGLTSLVLTLLFMLLQHTDVQAQKYWRGSNSKQTGTDWNTAANWYPVGVPGPTDDVIIGDDGTQVGDNGFTSVVTSTSNNNPDIAPGSIVSIKSLTVGVGKAGKLLIGASDFNVSGDVTIGTLGEVENHGSAAYYGGSFEVKTDAINSGVYKETGYSSNPGYAWGNTTSKIWPYTEFLGTGKTIKFPSSSMGFSYLKISGSVKMLSGMSLIPVNRVRKHKTQPDVVIASDNPKMYVSGTFDPMEHKVAFKANPTFVVEQSGTIYVKAVDYKDNYAWSSSGDAIFPTIDPLGTVNYGRSTVDLFTSGDQNVLSSVQYGRLRISGNGIKILLAPTGTPLVQTTIVSDLFVDAGTLDIVDRSLNRTAGGGTMYVANNATFRLSGTDNFPLDFTTIDLGPTSTTEYYGDNQNIKSVKYGHLNLTGPSSTIAAPVGNKTMQNAAMVVSGNLNILNDASFTAMNTIQVDGNVTLSESASFNGGLGFTHVVGGNWTNNADFTGNTSTVRLIGTSKAISRTANVTSTLKNEFNNLEIAGLGTTITIPGTQTLVIKGNLSTTGAGTLSQSVGSLTMEGAAKTIAGNSIVLNDFIANGSTTTTTSFTVKGDFTVNSDRSFVATGGTVTMAGDGSKNINNNAATPVSLTFFGLRIDNTTLTSSSFYVDSDLSGNNLTAATAGTVKFRGATATFAGTHNLFDVIVSGTDRRMVTNSNMGVASTLTVSGLLNVTANIPNTVTYNGTIAQTVAPITYHHLVFDKAGNKLANNDLQVNGDITIKTGSNFYAGANLTHTLEGDWINYGYFYAEKNSVDPASSSLILSGTRNTSFTGIPLNKTMFKSLTVDKTSASIVSLNYDITTTDLNLTKGSITTIVDGLDPFAANPVEVRVTGERSGFGWVQGTIKRSVTGGFKPTVVYSFNAPDVQLSFTTVTGLDTVAITTVEQTVTGFAAGVPINRLFKISTSANTYTEPVFRMHYADDDELNGNVEKLDEEGIKPFYSPNGKGDWVSAGKAAYDITLNWVETTKQTNGLEHYWTLSDESLLYKWQGDVDTLWSKAGNWRVVDAAGVESDAITPPTISDIAEFGSITPADNLAGLNGATSTKFFEPVVDVDAKIKIMQYKHRTEIDLNFANTTSSLFVRGNLLPISNDSDPSAVHAIITADKALTVGNLIMDDAKQKINIFKASGEIAVNSVTQNQAQIELGTGTLRIRGNYNFGGTSDKFNSGVGGKVIYEGGNTQTVADVPYYHLEVNKTGGVAQYSTANSPEVRGNMLITTGTMLLQESNTLTVDGNIIIDGVLNANIANIDVKGDWTRSTAGKFIPGTGTVRFIGAGAQSLTGSVFNNLVINNGPAGYATVITSDAIINGNLTISSGKLLLSEAVKANRSAAGGVFEVAAGASLELKGADNFPANYNTNTLASTSKVLYSGTIAQKVKPVVYGKLALLQGETVSKSLDGATSVLDSLILKEDATFDINNQTLTLHGHFVNDGVFSPGIYDQAVSPTGTLILAKPLVLTGTRKNITGKTLTVNNMIISVAAMYNFSAEKLVINGSIDITGNGDVYAKPDEPNPKDREFKQASIFSNGFFETSVDVEIAGDFKNSGMLFSNGKAKFLGGRKQTIQLLAPIIPYNEKAPTVEFAGVVSPTLNSTRSPEFADVIISNTAGVTASVGWGVAGIFTIMPSAKFFAGSYTHKLYSAFLNYGVFESSGILDFSTPYPFADAPEAHPFRFGSFTSTGTLKFGGTGQILLFGDVSPTLNNLVISNSKGITTTTLSPDYVLAIKDWRLNGNLVIESTGKLNAIPEVASKGLIGTNFFIKGDIINQGYIISINPDPLNPVPFGIGANFTMEGPNSNISGSGTTMLGNLTVAPSSKLTINKPVSIYSNLVHNGLEFNSANSLITFIGAGPSSIISGVDPVTPLSLGRLQVFKDTQPMFVNLETDINKVLSVTVAKGTLDLKNKSIVAHPDIEETTTDENGNPVTVIKPVETILTVVDGATIKIGGDKTLPDVDVTALTPASNVIYYGGTQEIKNVQYGNLRLENSLGANEFKTFEAGLTGTTKIAGNFVLDKTAEKAVIRDRVIAPATIEYNGTNQQVAGIDYKSLSLTTGGTKTLDDIVGVAEAFTVEAGKAIAVDATSLSSTVDYNGPLAQNALPLNYHHLTFSNTGIKTLLAGETGIAGDFTVTTPATNLAINTTTVNFNGDRAQKVAAVDYDNLRFSVKGKKTITGTGATVNVKNQLVLSTNTVSPLADNVIEVITGSNRIVLSQASGTISEAENAYVTGTVETTKTTTALQDFGGLGITLNPSASVSKDINVVRVTGTPANTRQVGASILRSFVVNPVGENDDFTGKVVLNYFDHELDLDHDGDAEFIENELVGFYSELFWSDSEWKTFIYSTPNSANNEVTLSNISRLGRYTLGRPTGPNPLPVELIYFKAERNGLDAQLTWETATEEENQGFGVEVSEDGFNYREIGFVSKGTGTTRAATKYSFKDAEQGKTGTRYYRLRQQDYDGKTTYYGPRTLAFEVVRDISVYAYPNPFQNKLQLNISAVAAVDAQVEIYNTAGQKMLKQTHKLKAGVSVLDLNIANSIKQTGIYFVVVRIGGESHRLKLVRE</sequence>